<comment type="caution">
    <text evidence="2">The sequence shown here is derived from an EMBL/GenBank/DDBJ whole genome shotgun (WGS) entry which is preliminary data.</text>
</comment>
<dbReference type="Pfam" id="PF00583">
    <property type="entry name" value="Acetyltransf_1"/>
    <property type="match status" value="1"/>
</dbReference>
<evidence type="ECO:0000259" key="1">
    <source>
        <dbReference type="PROSITE" id="PS51186"/>
    </source>
</evidence>
<gene>
    <name evidence="2" type="ORF">SDC9_115799</name>
</gene>
<accession>A0A645C4I3</accession>
<dbReference type="AlphaFoldDB" id="A0A645C4I3"/>
<organism evidence="2">
    <name type="scientific">bioreactor metagenome</name>
    <dbReference type="NCBI Taxonomy" id="1076179"/>
    <lineage>
        <taxon>unclassified sequences</taxon>
        <taxon>metagenomes</taxon>
        <taxon>ecological metagenomes</taxon>
    </lineage>
</organism>
<protein>
    <recommendedName>
        <fullName evidence="1">N-acetyltransferase domain-containing protein</fullName>
    </recommendedName>
</protein>
<dbReference type="InterPro" id="IPR016181">
    <property type="entry name" value="Acyl_CoA_acyltransferase"/>
</dbReference>
<proteinExistence type="predicted"/>
<dbReference type="CDD" id="cd04301">
    <property type="entry name" value="NAT_SF"/>
    <property type="match status" value="1"/>
</dbReference>
<name>A0A645C4I3_9ZZZZ</name>
<dbReference type="EMBL" id="VSSQ01022505">
    <property type="protein sequence ID" value="MPM68864.1"/>
    <property type="molecule type" value="Genomic_DNA"/>
</dbReference>
<reference evidence="2" key="1">
    <citation type="submission" date="2019-08" db="EMBL/GenBank/DDBJ databases">
        <authorList>
            <person name="Kucharzyk K."/>
            <person name="Murdoch R.W."/>
            <person name="Higgins S."/>
            <person name="Loffler F."/>
        </authorList>
    </citation>
    <scope>NUCLEOTIDE SEQUENCE</scope>
</reference>
<dbReference type="GO" id="GO:0016747">
    <property type="term" value="F:acyltransferase activity, transferring groups other than amino-acyl groups"/>
    <property type="evidence" value="ECO:0007669"/>
    <property type="project" value="InterPro"/>
</dbReference>
<sequence length="68" mass="8121">MVLWVDELYIKPEYRGCGLGHAFFAFLEKSPHVKRIRLEVESRNERAIALYRRLGYTDLPYSQMMKDL</sequence>
<evidence type="ECO:0000313" key="2">
    <source>
        <dbReference type="EMBL" id="MPM68864.1"/>
    </source>
</evidence>
<dbReference type="Gene3D" id="3.40.630.30">
    <property type="match status" value="1"/>
</dbReference>
<dbReference type="SUPFAM" id="SSF55729">
    <property type="entry name" value="Acyl-CoA N-acyltransferases (Nat)"/>
    <property type="match status" value="1"/>
</dbReference>
<feature type="domain" description="N-acetyltransferase" evidence="1">
    <location>
        <begin position="1"/>
        <end position="68"/>
    </location>
</feature>
<dbReference type="InterPro" id="IPR000182">
    <property type="entry name" value="GNAT_dom"/>
</dbReference>
<dbReference type="PROSITE" id="PS51186">
    <property type="entry name" value="GNAT"/>
    <property type="match status" value="1"/>
</dbReference>